<dbReference type="PANTHER" id="PTHR43330:SF8">
    <property type="entry name" value="METHIONINE AMINOPEPTIDASE 1D, MITOCHONDRIAL"/>
    <property type="match status" value="1"/>
</dbReference>
<feature type="binding site" evidence="5">
    <location>
        <position position="297"/>
    </location>
    <ligand>
        <name>substrate</name>
    </ligand>
</feature>
<dbReference type="Proteomes" id="UP001219525">
    <property type="component" value="Unassembled WGS sequence"/>
</dbReference>
<organism evidence="9 10">
    <name type="scientific">Mycena pura</name>
    <dbReference type="NCBI Taxonomy" id="153505"/>
    <lineage>
        <taxon>Eukaryota</taxon>
        <taxon>Fungi</taxon>
        <taxon>Dikarya</taxon>
        <taxon>Basidiomycota</taxon>
        <taxon>Agaricomycotina</taxon>
        <taxon>Agaricomycetes</taxon>
        <taxon>Agaricomycetidae</taxon>
        <taxon>Agaricales</taxon>
        <taxon>Marasmiineae</taxon>
        <taxon>Mycenaceae</taxon>
        <taxon>Mycena</taxon>
    </lineage>
</organism>
<feature type="binding site" evidence="5">
    <location>
        <position position="322"/>
    </location>
    <ligand>
        <name>a divalent metal cation</name>
        <dbReference type="ChEBI" id="CHEBI:60240"/>
        <label>2</label>
        <note>catalytic</note>
    </ligand>
</feature>
<dbReference type="CDD" id="cd01086">
    <property type="entry name" value="MetAP1"/>
    <property type="match status" value="1"/>
</dbReference>
<keyword evidence="4 5" id="KW-0378">Hydrolase</keyword>
<feature type="compositionally biased region" description="Polar residues" evidence="7">
    <location>
        <begin position="31"/>
        <end position="44"/>
    </location>
</feature>
<feature type="binding site" evidence="5">
    <location>
        <position position="199"/>
    </location>
    <ligand>
        <name>substrate</name>
    </ligand>
</feature>
<evidence type="ECO:0000313" key="10">
    <source>
        <dbReference type="Proteomes" id="UP001219525"/>
    </source>
</evidence>
<feature type="binding site" evidence="5">
    <location>
        <position position="216"/>
    </location>
    <ligand>
        <name>a divalent metal cation</name>
        <dbReference type="ChEBI" id="CHEBI:60240"/>
        <label>1</label>
    </ligand>
</feature>
<protein>
    <recommendedName>
        <fullName evidence="6">Methionine aminopeptidase</fullName>
        <ecNumber evidence="6">3.4.11.18</ecNumber>
    </recommendedName>
</protein>
<dbReference type="InterPro" id="IPR036005">
    <property type="entry name" value="Creatinase/aminopeptidase-like"/>
</dbReference>
<feature type="binding site" evidence="5">
    <location>
        <position position="354"/>
    </location>
    <ligand>
        <name>a divalent metal cation</name>
        <dbReference type="ChEBI" id="CHEBI:60240"/>
        <label>2</label>
        <note>catalytic</note>
    </ligand>
</feature>
<dbReference type="SUPFAM" id="SSF55920">
    <property type="entry name" value="Creatinase/aminopeptidase"/>
    <property type="match status" value="1"/>
</dbReference>
<dbReference type="InterPro" id="IPR000994">
    <property type="entry name" value="Pept_M24"/>
</dbReference>
<feature type="region of interest" description="Disordered" evidence="7">
    <location>
        <begin position="101"/>
        <end position="122"/>
    </location>
</feature>
<dbReference type="GO" id="GO:0046872">
    <property type="term" value="F:metal ion binding"/>
    <property type="evidence" value="ECO:0007669"/>
    <property type="project" value="UniProtKB-UniRule"/>
</dbReference>
<feature type="binding site" evidence="5">
    <location>
        <position position="227"/>
    </location>
    <ligand>
        <name>a divalent metal cation</name>
        <dbReference type="ChEBI" id="CHEBI:60240"/>
        <label>1</label>
    </ligand>
</feature>
<dbReference type="NCBIfam" id="TIGR00500">
    <property type="entry name" value="met_pdase_I"/>
    <property type="match status" value="1"/>
</dbReference>
<dbReference type="GO" id="GO:0070006">
    <property type="term" value="F:metalloaminopeptidase activity"/>
    <property type="evidence" value="ECO:0007669"/>
    <property type="project" value="UniProtKB-UniRule"/>
</dbReference>
<reference evidence="9" key="1">
    <citation type="submission" date="2023-03" db="EMBL/GenBank/DDBJ databases">
        <title>Massive genome expansion in bonnet fungi (Mycena s.s.) driven by repeated elements and novel gene families across ecological guilds.</title>
        <authorList>
            <consortium name="Lawrence Berkeley National Laboratory"/>
            <person name="Harder C.B."/>
            <person name="Miyauchi S."/>
            <person name="Viragh M."/>
            <person name="Kuo A."/>
            <person name="Thoen E."/>
            <person name="Andreopoulos B."/>
            <person name="Lu D."/>
            <person name="Skrede I."/>
            <person name="Drula E."/>
            <person name="Henrissat B."/>
            <person name="Morin E."/>
            <person name="Kohler A."/>
            <person name="Barry K."/>
            <person name="LaButti K."/>
            <person name="Morin E."/>
            <person name="Salamov A."/>
            <person name="Lipzen A."/>
            <person name="Mereny Z."/>
            <person name="Hegedus B."/>
            <person name="Baldrian P."/>
            <person name="Stursova M."/>
            <person name="Weitz H."/>
            <person name="Taylor A."/>
            <person name="Grigoriev I.V."/>
            <person name="Nagy L.G."/>
            <person name="Martin F."/>
            <person name="Kauserud H."/>
        </authorList>
    </citation>
    <scope>NUCLEOTIDE SEQUENCE</scope>
    <source>
        <strain evidence="9">9144</strain>
    </source>
</reference>
<keyword evidence="2 5" id="KW-0645">Protease</keyword>
<evidence type="ECO:0000256" key="2">
    <source>
        <dbReference type="ARBA" id="ARBA00022670"/>
    </source>
</evidence>
<comment type="caution">
    <text evidence="9">The sequence shown here is derived from an EMBL/GenBank/DDBJ whole genome shotgun (WGS) entry which is preliminary data.</text>
</comment>
<accession>A0AAD6Y3I5</accession>
<feature type="binding site" evidence="5">
    <location>
        <position position="227"/>
    </location>
    <ligand>
        <name>a divalent metal cation</name>
        <dbReference type="ChEBI" id="CHEBI:60240"/>
        <label>2</label>
        <note>catalytic</note>
    </ligand>
</feature>
<evidence type="ECO:0000313" key="9">
    <source>
        <dbReference type="EMBL" id="KAJ7194772.1"/>
    </source>
</evidence>
<dbReference type="EMBL" id="JARJCW010000096">
    <property type="protein sequence ID" value="KAJ7194772.1"/>
    <property type="molecule type" value="Genomic_DNA"/>
</dbReference>
<evidence type="ECO:0000256" key="3">
    <source>
        <dbReference type="ARBA" id="ARBA00022723"/>
    </source>
</evidence>
<feature type="domain" description="Peptidase M24" evidence="8">
    <location>
        <begin position="134"/>
        <end position="361"/>
    </location>
</feature>
<dbReference type="GO" id="GO:0006508">
    <property type="term" value="P:proteolysis"/>
    <property type="evidence" value="ECO:0007669"/>
    <property type="project" value="UniProtKB-KW"/>
</dbReference>
<gene>
    <name evidence="9" type="ORF">GGX14DRAFT_537367</name>
</gene>
<name>A0AAD6Y3I5_9AGAR</name>
<dbReference type="AlphaFoldDB" id="A0AAD6Y3I5"/>
<dbReference type="EC" id="3.4.11.18" evidence="6"/>
<dbReference type="Pfam" id="PF00557">
    <property type="entry name" value="Peptidase_M24"/>
    <property type="match status" value="1"/>
</dbReference>
<keyword evidence="3 5" id="KW-0479">Metal-binding</keyword>
<feature type="region of interest" description="Disordered" evidence="7">
    <location>
        <begin position="31"/>
        <end position="69"/>
    </location>
</feature>
<keyword evidence="1 5" id="KW-0031">Aminopeptidase</keyword>
<dbReference type="InterPro" id="IPR001714">
    <property type="entry name" value="Pept_M24_MAP"/>
</dbReference>
<feature type="binding site" evidence="5">
    <location>
        <position position="354"/>
    </location>
    <ligand>
        <name>a divalent metal cation</name>
        <dbReference type="ChEBI" id="CHEBI:60240"/>
        <label>1</label>
    </ligand>
</feature>
<proteinExistence type="inferred from homology"/>
<dbReference type="PANTHER" id="PTHR43330">
    <property type="entry name" value="METHIONINE AMINOPEPTIDASE"/>
    <property type="match status" value="1"/>
</dbReference>
<dbReference type="PRINTS" id="PR00599">
    <property type="entry name" value="MAPEPTIDASE"/>
</dbReference>
<dbReference type="GO" id="GO:0004239">
    <property type="term" value="F:initiator methionyl aminopeptidase activity"/>
    <property type="evidence" value="ECO:0007669"/>
    <property type="project" value="UniProtKB-UniRule"/>
</dbReference>
<sequence>MELDYLDDPDSGMPPFITFRFEFKATTSKEVSSHPSLSCTAPTRTRTRASLPHIKKSSSDEEGDSTDSHSLSIPSIDFGNYAVVLPKEPFVFGVGHIAPRSVPNHTPRPQYAGGPTVPQDEDGKVKLGGEAEQRLRAAAALARDVRQFAETLVKPNTTTNEIDAAVHEYIVARSAYPSPLLYSGYPRSCCTSVNNIITHGIPDDRALEDGDIVCIDITVYLNGYHGDTAETFLVGNVDAPGMEIVNIARKAVEAGITACGPGRAFSGIGRAIHELLCDTNFCVSPQFRGHGIGTAFHRKPWIIHTLNDEPEVMMPGHCFTIEPCIIQGKAPSYWIFPDGWTASTEDCARSAQTEHMVLITEDGAEVITQ</sequence>
<evidence type="ECO:0000259" key="8">
    <source>
        <dbReference type="Pfam" id="PF00557"/>
    </source>
</evidence>
<keyword evidence="10" id="KW-1185">Reference proteome</keyword>
<evidence type="ECO:0000256" key="4">
    <source>
        <dbReference type="ARBA" id="ARBA00022801"/>
    </source>
</evidence>
<evidence type="ECO:0000256" key="7">
    <source>
        <dbReference type="SAM" id="MobiDB-lite"/>
    </source>
</evidence>
<dbReference type="Gene3D" id="3.90.230.10">
    <property type="entry name" value="Creatinase/methionine aminopeptidase superfamily"/>
    <property type="match status" value="1"/>
</dbReference>
<evidence type="ECO:0000256" key="6">
    <source>
        <dbReference type="RuleBase" id="RU003653"/>
    </source>
</evidence>
<comment type="cofactor">
    <cofactor evidence="5">
        <name>Co(2+)</name>
        <dbReference type="ChEBI" id="CHEBI:48828"/>
    </cofactor>
    <cofactor evidence="5">
        <name>Zn(2+)</name>
        <dbReference type="ChEBI" id="CHEBI:29105"/>
    </cofactor>
    <cofactor evidence="5">
        <name>Mn(2+)</name>
        <dbReference type="ChEBI" id="CHEBI:29035"/>
    </cofactor>
    <cofactor evidence="5">
        <name>Fe(2+)</name>
        <dbReference type="ChEBI" id="CHEBI:29033"/>
    </cofactor>
    <text evidence="5">Binds 2 divalent metal cations per subunit. Has a high-affinity and a low affinity metal-binding site. The true nature of the physiological cofactor is under debate. The enzyme is active with cobalt, zinc, manganese or divalent iron ions. Most likely, methionine aminopeptidases function as mononuclear Fe(2+)-metalloproteases under physiological conditions, and the catalytically relevant metal-binding site has been assigned to the histidine-containing high-affinity site.</text>
</comment>
<feature type="binding site" evidence="5">
    <location>
        <position position="290"/>
    </location>
    <ligand>
        <name>a divalent metal cation</name>
        <dbReference type="ChEBI" id="CHEBI:60240"/>
        <label>2</label>
        <note>catalytic</note>
    </ligand>
</feature>
<evidence type="ECO:0000256" key="1">
    <source>
        <dbReference type="ARBA" id="ARBA00022438"/>
    </source>
</evidence>
<dbReference type="InterPro" id="IPR002467">
    <property type="entry name" value="Pept_M24A_MAP1"/>
</dbReference>
<comment type="function">
    <text evidence="6">Cotranslationally removes the N-terminal methionine from nascent proteins. The N-terminal methionine is often cleaved when the second residue in the primary sequence is small and uncharged (Met-Ala-, Cys, Gly, Pro, Ser, Thr, or Val).</text>
</comment>
<dbReference type="HAMAP" id="MF_01974">
    <property type="entry name" value="MetAP_1"/>
    <property type="match status" value="1"/>
</dbReference>
<comment type="similarity">
    <text evidence="5">Belongs to the peptidase M24A family. Methionine aminopeptidase type 1 subfamily.</text>
</comment>
<evidence type="ECO:0000256" key="5">
    <source>
        <dbReference type="HAMAP-Rule" id="MF_03174"/>
    </source>
</evidence>
<comment type="catalytic activity">
    <reaction evidence="5 6">
        <text>Release of N-terminal amino acids, preferentially methionine, from peptides and arylamides.</text>
        <dbReference type="EC" id="3.4.11.18"/>
    </reaction>
</comment>